<keyword evidence="2" id="KW-1185">Reference proteome</keyword>
<comment type="caution">
    <text evidence="1">The sequence shown here is derived from an EMBL/GenBank/DDBJ whole genome shotgun (WGS) entry which is preliminary data.</text>
</comment>
<organism evidence="1 2">
    <name type="scientific">Ramlibacter ginsenosidimutans</name>
    <dbReference type="NCBI Taxonomy" id="502333"/>
    <lineage>
        <taxon>Bacteria</taxon>
        <taxon>Pseudomonadati</taxon>
        <taxon>Pseudomonadota</taxon>
        <taxon>Betaproteobacteria</taxon>
        <taxon>Burkholderiales</taxon>
        <taxon>Comamonadaceae</taxon>
        <taxon>Ramlibacter</taxon>
    </lineage>
</organism>
<dbReference type="EMBL" id="JAEPWM010000011">
    <property type="protein sequence ID" value="MBK6008685.1"/>
    <property type="molecule type" value="Genomic_DNA"/>
</dbReference>
<reference evidence="1" key="1">
    <citation type="journal article" date="2012" name="J. Microbiol. Biotechnol.">
        <title>Ramlibacter ginsenosidimutans sp. nov., with ginsenoside-converting activity.</title>
        <authorList>
            <person name="Wang L."/>
            <person name="An D.S."/>
            <person name="Kim S.G."/>
            <person name="Jin F.X."/>
            <person name="Kim S.C."/>
            <person name="Lee S.T."/>
            <person name="Im W.T."/>
        </authorList>
    </citation>
    <scope>NUCLEOTIDE SEQUENCE</scope>
    <source>
        <strain evidence="1">KACC 17527</strain>
    </source>
</reference>
<gene>
    <name evidence="1" type="ORF">JJB11_21500</name>
</gene>
<protein>
    <submittedName>
        <fullName evidence="1">Uncharacterized protein</fullName>
    </submittedName>
</protein>
<evidence type="ECO:0000313" key="1">
    <source>
        <dbReference type="EMBL" id="MBK6008685.1"/>
    </source>
</evidence>
<accession>A0A934TWL7</accession>
<dbReference type="RefSeq" id="WP_201176419.1">
    <property type="nucleotide sequence ID" value="NZ_JAEPWM010000011.1"/>
</dbReference>
<dbReference type="AlphaFoldDB" id="A0A934TWL7"/>
<reference evidence="1" key="2">
    <citation type="submission" date="2021-01" db="EMBL/GenBank/DDBJ databases">
        <authorList>
            <person name="Kang M."/>
        </authorList>
    </citation>
    <scope>NUCLEOTIDE SEQUENCE</scope>
    <source>
        <strain evidence="1">KACC 17527</strain>
    </source>
</reference>
<sequence>MSSRIRRSVSFREQLELSMCAMTRLFAQCEPAAPIGSAPLEDDDLFGFRVVGQQQRPSEFLQCWLDMVRVIFEPAPPGTMFLNSNWDLITAAVPEAPFRLQYLSVSSGSADGATALIKRHLEPRALELGCPISEAVACFAALCVGEELYERRMSLNKELQGTLGGGFTVDEALVAISEVAHGRDAARRAERQAHAGVTLDRQLSAGVMRISAWLFLHQHPTH</sequence>
<evidence type="ECO:0000313" key="2">
    <source>
        <dbReference type="Proteomes" id="UP000630528"/>
    </source>
</evidence>
<proteinExistence type="predicted"/>
<name>A0A934TWL7_9BURK</name>
<dbReference type="Proteomes" id="UP000630528">
    <property type="component" value="Unassembled WGS sequence"/>
</dbReference>